<dbReference type="Proteomes" id="UP000076407">
    <property type="component" value="Unassembled WGS sequence"/>
</dbReference>
<accession>A0A182XRV3</accession>
<proteinExistence type="predicted"/>
<evidence type="ECO:0000313" key="3">
    <source>
        <dbReference type="Proteomes" id="UP000076407"/>
    </source>
</evidence>
<dbReference type="AlphaFoldDB" id="A0A182XRV3"/>
<keyword evidence="1" id="KW-1133">Transmembrane helix</keyword>
<evidence type="ECO:0000313" key="2">
    <source>
        <dbReference type="EnsemblMetazoa" id="AQUA014572-PA"/>
    </source>
</evidence>
<dbReference type="VEuPathDB" id="VectorBase:AQUA014572"/>
<keyword evidence="1" id="KW-0472">Membrane</keyword>
<dbReference type="EnsemblMetazoa" id="AQUA014572-RA">
    <property type="protein sequence ID" value="AQUA014572-PA"/>
    <property type="gene ID" value="AQUA014572"/>
</dbReference>
<protein>
    <submittedName>
        <fullName evidence="2">Uncharacterized protein</fullName>
    </submittedName>
</protein>
<feature type="transmembrane region" description="Helical" evidence="1">
    <location>
        <begin position="6"/>
        <end position="27"/>
    </location>
</feature>
<keyword evidence="1" id="KW-0812">Transmembrane</keyword>
<reference evidence="2" key="1">
    <citation type="submission" date="2020-05" db="UniProtKB">
        <authorList>
            <consortium name="EnsemblMetazoa"/>
        </authorList>
    </citation>
    <scope>IDENTIFICATION</scope>
    <source>
        <strain evidence="2">SANGQUA</strain>
    </source>
</reference>
<evidence type="ECO:0000256" key="1">
    <source>
        <dbReference type="SAM" id="Phobius"/>
    </source>
</evidence>
<organism evidence="2 3">
    <name type="scientific">Anopheles quadriannulatus</name>
    <name type="common">Mosquito</name>
    <dbReference type="NCBI Taxonomy" id="34691"/>
    <lineage>
        <taxon>Eukaryota</taxon>
        <taxon>Metazoa</taxon>
        <taxon>Ecdysozoa</taxon>
        <taxon>Arthropoda</taxon>
        <taxon>Hexapoda</taxon>
        <taxon>Insecta</taxon>
        <taxon>Pterygota</taxon>
        <taxon>Neoptera</taxon>
        <taxon>Endopterygota</taxon>
        <taxon>Diptera</taxon>
        <taxon>Nematocera</taxon>
        <taxon>Culicoidea</taxon>
        <taxon>Culicidae</taxon>
        <taxon>Anophelinae</taxon>
        <taxon>Anopheles</taxon>
    </lineage>
</organism>
<name>A0A182XRV3_ANOQN</name>
<keyword evidence="3" id="KW-1185">Reference proteome</keyword>
<sequence length="28" mass="3479">MVKHEGWIIVYKYSVSFFVFSPFFFFLL</sequence>